<reference evidence="2 3" key="1">
    <citation type="submission" date="2019-11" db="EMBL/GenBank/DDBJ databases">
        <title>Maribacter lutea sp. nov., a marine bacterium isolated from intertidal sand.</title>
        <authorList>
            <person name="Liu A."/>
        </authorList>
    </citation>
    <scope>NUCLEOTIDE SEQUENCE [LARGE SCALE GENOMIC DNA]</scope>
    <source>
        <strain evidence="2 3">RZ05</strain>
    </source>
</reference>
<dbReference type="EMBL" id="WKJH01000003">
    <property type="protein sequence ID" value="MRX63729.1"/>
    <property type="molecule type" value="Genomic_DNA"/>
</dbReference>
<dbReference type="RefSeq" id="WP_154364860.1">
    <property type="nucleotide sequence ID" value="NZ_WKJH01000003.1"/>
</dbReference>
<dbReference type="SUPFAM" id="SSF49344">
    <property type="entry name" value="CBD9-like"/>
    <property type="match status" value="1"/>
</dbReference>
<evidence type="ECO:0000313" key="3">
    <source>
        <dbReference type="Proteomes" id="UP000443153"/>
    </source>
</evidence>
<feature type="domain" description="DUF5916" evidence="1">
    <location>
        <begin position="208"/>
        <end position="603"/>
    </location>
</feature>
<dbReference type="Gene3D" id="2.60.40.1190">
    <property type="match status" value="1"/>
</dbReference>
<dbReference type="Pfam" id="PF19313">
    <property type="entry name" value="DUF5916"/>
    <property type="match status" value="1"/>
</dbReference>
<dbReference type="AlphaFoldDB" id="A0A6I2MM54"/>
<accession>A0A6I2MM54</accession>
<name>A0A6I2MM54_9FLAO</name>
<organism evidence="2 3">
    <name type="scientific">Maribacter luteus</name>
    <dbReference type="NCBI Taxonomy" id="2594478"/>
    <lineage>
        <taxon>Bacteria</taxon>
        <taxon>Pseudomonadati</taxon>
        <taxon>Bacteroidota</taxon>
        <taxon>Flavobacteriia</taxon>
        <taxon>Flavobacteriales</taxon>
        <taxon>Flavobacteriaceae</taxon>
        <taxon>Maribacter</taxon>
    </lineage>
</organism>
<evidence type="ECO:0000259" key="1">
    <source>
        <dbReference type="Pfam" id="PF19313"/>
    </source>
</evidence>
<dbReference type="CDD" id="cd09618">
    <property type="entry name" value="CBM9_like_2"/>
    <property type="match status" value="1"/>
</dbReference>
<proteinExistence type="predicted"/>
<comment type="caution">
    <text evidence="2">The sequence shown here is derived from an EMBL/GenBank/DDBJ whole genome shotgun (WGS) entry which is preliminary data.</text>
</comment>
<dbReference type="OrthoDB" id="9786766at2"/>
<protein>
    <submittedName>
        <fullName evidence="2">Hydrolase</fullName>
    </submittedName>
</protein>
<dbReference type="InterPro" id="IPR045670">
    <property type="entry name" value="DUF5916"/>
</dbReference>
<dbReference type="GO" id="GO:0016787">
    <property type="term" value="F:hydrolase activity"/>
    <property type="evidence" value="ECO:0007669"/>
    <property type="project" value="UniProtKB-KW"/>
</dbReference>
<keyword evidence="3" id="KW-1185">Reference proteome</keyword>
<keyword evidence="2" id="KW-0378">Hydrolase</keyword>
<evidence type="ECO:0000313" key="2">
    <source>
        <dbReference type="EMBL" id="MRX63729.1"/>
    </source>
</evidence>
<sequence length="705" mass="81684">MAKYITEEIVLDGNMNEAVWDEAETGGDFWQYFPSDNEQAKYQSSFKILYSEKTLFIGVRAEAANGKYVVSSLKRDFSALTNDNFSLLFDTFSYGNTAFFFGVTPYGVRREGLVSAGGDDFNNTWDVKWQAEAHRFDDHYTIEIAIPFTSLKFAEGSTKWRFRPYRWNHQSNEQTTWNRIPQQQKLSSLAYMGELRFENPLGKSRTPIALIPYVNTLSDKDYVTEDSKTDLKVGGDAKIAIGDGMNLDLTFNPDFSNVEVDDIFTNLTRFEILLPEKRQFFIDNSDLFSSFGNYFSEGSPFFSRRIGLARDPSGNLIQNRIIAGARLSGNLNKDWRLGFLNLQTEEDPDNEIASDNNMMFALQRKLGSRSNIGVFIVNRQTFGDYVFLDDSETYNRVIGADYNLATQDNTWAGRFYVHKSFQPNDSKGNLASQAALVYNKNNWYIGSEAFYVNEGFQADLGYMPRKDIFKFGTLVQRYLYPKNRDFLNRHSFQVIYNDYWKPSSDFKKTDNRIIASWIAEFKNQSDLTLGYSNEYIFLSNEFDPTRSENAVPLPINSDYRFNRFYFEYQSNNTKLLTYGANATVGSFYNGDIVSLGGQIAYRIQPWVQFGMAIDYDGIRLPEPYESADIWLVTPRMNVTFNKKLFWSTLIQYSNQRNNLGINSRLQWRFAPLSDLYLVYNDNYFTEIFAPRFRSINLKLTYWLNL</sequence>
<dbReference type="Proteomes" id="UP000443153">
    <property type="component" value="Unassembled WGS sequence"/>
</dbReference>
<gene>
    <name evidence="2" type="ORF">GJ691_06065</name>
</gene>